<dbReference type="SUPFAM" id="SSF50952">
    <property type="entry name" value="Soluble quinoprotein glucose dehydrogenase"/>
    <property type="match status" value="1"/>
</dbReference>
<feature type="chain" id="PRO_5016111291" description="Glucose/Sorbosone dehydrogenase domain-containing protein" evidence="1">
    <location>
        <begin position="22"/>
        <end position="367"/>
    </location>
</feature>
<name>A0A2W5S9C9_CERSP</name>
<gene>
    <name evidence="3" type="ORF">DI533_03085</name>
</gene>
<feature type="domain" description="Glucose/Sorbosone dehydrogenase" evidence="2">
    <location>
        <begin position="40"/>
        <end position="361"/>
    </location>
</feature>
<evidence type="ECO:0000256" key="1">
    <source>
        <dbReference type="SAM" id="SignalP"/>
    </source>
</evidence>
<sequence length="367" mass="39001">MSASRLSVLAVSFLCALPVMAQDISTSAGPVSVSPVADGLEEPWAIGFLPDGGFVVTERNGRLLFFAHAEGAEPVAISGLPVVAATGQGGLLDVLVPRDFAQSREIFLSYATTNGGPGTAMGVGRLSEDGSRLENFRQVFVMAPGSTTSRHFGSRMVEAGDGTIFLTIGERGVGMPAQDMQRHEGSVVRLNRDGSSAAGDPFGDGALPELFSKGHRNPQGAALDGQGRLWLVEHGARGGDELNLVEPGRNYGWPVVSYGRNYNGSRIGTGTEAQGMEQPVRYWDPSIAPSGLMIYAGDMFPDWRGDFFTGSLNSDFISRLDPDQGYAEERIQSPETGRVRDVREAPDGSIWFLSVSNGAVYRLAPAG</sequence>
<dbReference type="InterPro" id="IPR012938">
    <property type="entry name" value="Glc/Sorbosone_DH"/>
</dbReference>
<dbReference type="Pfam" id="PF07995">
    <property type="entry name" value="GSDH"/>
    <property type="match status" value="1"/>
</dbReference>
<dbReference type="PANTHER" id="PTHR19328">
    <property type="entry name" value="HEDGEHOG-INTERACTING PROTEIN"/>
    <property type="match status" value="1"/>
</dbReference>
<dbReference type="PANTHER" id="PTHR19328:SF75">
    <property type="entry name" value="ALDOSE SUGAR DEHYDROGENASE YLII"/>
    <property type="match status" value="1"/>
</dbReference>
<comment type="caution">
    <text evidence="3">The sequence shown here is derived from an EMBL/GenBank/DDBJ whole genome shotgun (WGS) entry which is preliminary data.</text>
</comment>
<keyword evidence="1" id="KW-0732">Signal</keyword>
<evidence type="ECO:0000313" key="4">
    <source>
        <dbReference type="Proteomes" id="UP000248975"/>
    </source>
</evidence>
<protein>
    <recommendedName>
        <fullName evidence="2">Glucose/Sorbosone dehydrogenase domain-containing protein</fullName>
    </recommendedName>
</protein>
<evidence type="ECO:0000259" key="2">
    <source>
        <dbReference type="Pfam" id="PF07995"/>
    </source>
</evidence>
<dbReference type="AlphaFoldDB" id="A0A2W5S9C9"/>
<dbReference type="InterPro" id="IPR011042">
    <property type="entry name" value="6-blade_b-propeller_TolB-like"/>
</dbReference>
<dbReference type="EMBL" id="QFQS01000001">
    <property type="protein sequence ID" value="PZQ99661.1"/>
    <property type="molecule type" value="Genomic_DNA"/>
</dbReference>
<proteinExistence type="predicted"/>
<feature type="signal peptide" evidence="1">
    <location>
        <begin position="1"/>
        <end position="21"/>
    </location>
</feature>
<reference evidence="3 4" key="1">
    <citation type="submission" date="2017-08" db="EMBL/GenBank/DDBJ databases">
        <title>Infants hospitalized years apart are colonized by the same room-sourced microbial strains.</title>
        <authorList>
            <person name="Brooks B."/>
            <person name="Olm M.R."/>
            <person name="Firek B.A."/>
            <person name="Baker R."/>
            <person name="Thomas B.C."/>
            <person name="Morowitz M.J."/>
            <person name="Banfield J.F."/>
        </authorList>
    </citation>
    <scope>NUCLEOTIDE SEQUENCE [LARGE SCALE GENOMIC DNA]</scope>
    <source>
        <strain evidence="3">S2_003_000_R2_11</strain>
    </source>
</reference>
<dbReference type="Gene3D" id="2.120.10.30">
    <property type="entry name" value="TolB, C-terminal domain"/>
    <property type="match status" value="1"/>
</dbReference>
<dbReference type="InterPro" id="IPR011041">
    <property type="entry name" value="Quinoprot_gluc/sorb_DH_b-prop"/>
</dbReference>
<dbReference type="Proteomes" id="UP000248975">
    <property type="component" value="Unassembled WGS sequence"/>
</dbReference>
<organism evidence="3 4">
    <name type="scientific">Cereibacter sphaeroides</name>
    <name type="common">Rhodobacter sphaeroides</name>
    <dbReference type="NCBI Taxonomy" id="1063"/>
    <lineage>
        <taxon>Bacteria</taxon>
        <taxon>Pseudomonadati</taxon>
        <taxon>Pseudomonadota</taxon>
        <taxon>Alphaproteobacteria</taxon>
        <taxon>Rhodobacterales</taxon>
        <taxon>Paracoccaceae</taxon>
        <taxon>Cereibacter</taxon>
    </lineage>
</organism>
<evidence type="ECO:0000313" key="3">
    <source>
        <dbReference type="EMBL" id="PZQ99661.1"/>
    </source>
</evidence>
<accession>A0A2W5S9C9</accession>